<sequence length="655" mass="72981">MAAIPLIRFAQASLVLSLVLVGYSPRVDADIRLPKLISDHMVLQRDTTISLWGWADADETVTVYLNDVLVGESLPKNGRWQLALAAQKAGCGHQLTLQGKQRLDIIDVCFGDVWVASGQSNMEMPMARLAEAYPDDLQQATYPQIRQFTVPQEYNFDAPQHDVSSGRWQLASPATIHDFSALAYYFARDLYQHNGVPIGILNNALGGSPIEAWLSEEALQAFPDALAEAKRFRDPALRARITADDQAKNARWYGDLQQRDPGLNPDKPWYAPHFDDSQWPTFTVPGFQTNAFTGSWWLRKTVMLSAEQANNADTLRLGSIVDADEVYINGQLIGNTTYQYPPRRYTVPTGVLQAGANLIAVRITSTQGKTGLMPDKPYWLGTDEQSIPLNGIWRMQTAARAEMLPSDTFIRWQPLGLFNGLTAPLTSLPIKGVIWYQGESNVGRYPEYAARFRALIRDWRTQWQQPELPFLYVQLANYLEKTSAPSDSHWAGLREAQRQALDMPHTAMVVAIDTGEWNDIHPVDKKTLGQRLALAARAVVLNENLLYQGPQLQTMQAEGNALVLTFDHALQLKGEGQSFAIAGADNKFYWAQRVFVSSTSSSHDPSPQAYQLRLSHPQVSAPTQVRYAWADNPDAVLYNTAGLPASPFTATLKPN</sequence>
<dbReference type="InterPro" id="IPR036514">
    <property type="entry name" value="SGNH_hydro_sf"/>
</dbReference>
<dbReference type="SUPFAM" id="SSF52266">
    <property type="entry name" value="SGNH hydrolase"/>
    <property type="match status" value="1"/>
</dbReference>
<evidence type="ECO:0000259" key="2">
    <source>
        <dbReference type="Pfam" id="PF03629"/>
    </source>
</evidence>
<evidence type="ECO:0000256" key="1">
    <source>
        <dbReference type="ARBA" id="ARBA00022801"/>
    </source>
</evidence>
<dbReference type="EMBL" id="BMYR01000006">
    <property type="protein sequence ID" value="GGW60705.1"/>
    <property type="molecule type" value="Genomic_DNA"/>
</dbReference>
<dbReference type="Gene3D" id="3.40.50.1110">
    <property type="entry name" value="SGNH hydrolase"/>
    <property type="match status" value="2"/>
</dbReference>
<gene>
    <name evidence="3" type="ORF">GCM10008111_15990</name>
</gene>
<dbReference type="InterPro" id="IPR008979">
    <property type="entry name" value="Galactose-bd-like_sf"/>
</dbReference>
<evidence type="ECO:0000313" key="3">
    <source>
        <dbReference type="EMBL" id="GGW60705.1"/>
    </source>
</evidence>
<accession>A0ABQ2WNH5</accession>
<comment type="caution">
    <text evidence="3">The sequence shown here is derived from an EMBL/GenBank/DDBJ whole genome shotgun (WGS) entry which is preliminary data.</text>
</comment>
<keyword evidence="4" id="KW-1185">Reference proteome</keyword>
<dbReference type="SUPFAM" id="SSF49785">
    <property type="entry name" value="Galactose-binding domain-like"/>
    <property type="match status" value="1"/>
</dbReference>
<protein>
    <submittedName>
        <fullName evidence="3">9-O-acetylesterase</fullName>
    </submittedName>
</protein>
<feature type="domain" description="Sialate O-acetylesterase" evidence="2">
    <location>
        <begin position="429"/>
        <end position="535"/>
    </location>
</feature>
<proteinExistence type="predicted"/>
<dbReference type="InterPro" id="IPR039329">
    <property type="entry name" value="SIAE"/>
</dbReference>
<dbReference type="Proteomes" id="UP000634667">
    <property type="component" value="Unassembled WGS sequence"/>
</dbReference>
<keyword evidence="1" id="KW-0378">Hydrolase</keyword>
<dbReference type="PANTHER" id="PTHR22901">
    <property type="entry name" value="SIALATE O-ACETYLESTERASE"/>
    <property type="match status" value="1"/>
</dbReference>
<evidence type="ECO:0000313" key="4">
    <source>
        <dbReference type="Proteomes" id="UP000634667"/>
    </source>
</evidence>
<dbReference type="PANTHER" id="PTHR22901:SF0">
    <property type="entry name" value="SIALATE O-ACETYLESTERASE"/>
    <property type="match status" value="1"/>
</dbReference>
<organism evidence="3 4">
    <name type="scientific">Alishewanella tabrizica</name>
    <dbReference type="NCBI Taxonomy" id="671278"/>
    <lineage>
        <taxon>Bacteria</taxon>
        <taxon>Pseudomonadati</taxon>
        <taxon>Pseudomonadota</taxon>
        <taxon>Gammaproteobacteria</taxon>
        <taxon>Alteromonadales</taxon>
        <taxon>Alteromonadaceae</taxon>
        <taxon>Alishewanella</taxon>
    </lineage>
</organism>
<name>A0ABQ2WNH5_9ALTE</name>
<dbReference type="Pfam" id="PF03629">
    <property type="entry name" value="SASA"/>
    <property type="match status" value="2"/>
</dbReference>
<reference evidence="4" key="1">
    <citation type="journal article" date="2019" name="Int. J. Syst. Evol. Microbiol.">
        <title>The Global Catalogue of Microorganisms (GCM) 10K type strain sequencing project: providing services to taxonomists for standard genome sequencing and annotation.</title>
        <authorList>
            <consortium name="The Broad Institute Genomics Platform"/>
            <consortium name="The Broad Institute Genome Sequencing Center for Infectious Disease"/>
            <person name="Wu L."/>
            <person name="Ma J."/>
        </authorList>
    </citation>
    <scope>NUCLEOTIDE SEQUENCE [LARGE SCALE GENOMIC DNA]</scope>
    <source>
        <strain evidence="4">KCTC 23723</strain>
    </source>
</reference>
<dbReference type="InterPro" id="IPR005181">
    <property type="entry name" value="SASA"/>
</dbReference>
<feature type="domain" description="Sialate O-acetylesterase" evidence="2">
    <location>
        <begin position="112"/>
        <end position="231"/>
    </location>
</feature>
<dbReference type="RefSeq" id="WP_189482291.1">
    <property type="nucleotide sequence ID" value="NZ_BMYR01000006.1"/>
</dbReference>